<protein>
    <submittedName>
        <fullName evidence="2">Uncharacterized protein</fullName>
    </submittedName>
</protein>
<dbReference type="RefSeq" id="WP_344994085.1">
    <property type="nucleotide sequence ID" value="NZ_BAABCD010000035.1"/>
</dbReference>
<organism evidence="2 3">
    <name type="scientific">Dietzia aurantiaca</name>
    <dbReference type="NCBI Taxonomy" id="983873"/>
    <lineage>
        <taxon>Bacteria</taxon>
        <taxon>Bacillati</taxon>
        <taxon>Actinomycetota</taxon>
        <taxon>Actinomycetes</taxon>
        <taxon>Mycobacteriales</taxon>
        <taxon>Dietziaceae</taxon>
        <taxon>Dietzia</taxon>
    </lineage>
</organism>
<feature type="region of interest" description="Disordered" evidence="1">
    <location>
        <begin position="96"/>
        <end position="122"/>
    </location>
</feature>
<evidence type="ECO:0000313" key="2">
    <source>
        <dbReference type="EMBL" id="MFC4755399.1"/>
    </source>
</evidence>
<name>A0ABV9PT11_9ACTN</name>
<keyword evidence="3" id="KW-1185">Reference proteome</keyword>
<dbReference type="EMBL" id="JBHSHP010000037">
    <property type="protein sequence ID" value="MFC4755399.1"/>
    <property type="molecule type" value="Genomic_DNA"/>
</dbReference>
<reference evidence="3" key="1">
    <citation type="journal article" date="2019" name="Int. J. Syst. Evol. Microbiol.">
        <title>The Global Catalogue of Microorganisms (GCM) 10K type strain sequencing project: providing services to taxonomists for standard genome sequencing and annotation.</title>
        <authorList>
            <consortium name="The Broad Institute Genomics Platform"/>
            <consortium name="The Broad Institute Genome Sequencing Center for Infectious Disease"/>
            <person name="Wu L."/>
            <person name="Ma J."/>
        </authorList>
    </citation>
    <scope>NUCLEOTIDE SEQUENCE [LARGE SCALE GENOMIC DNA]</scope>
    <source>
        <strain evidence="3">JCM 11882</strain>
    </source>
</reference>
<evidence type="ECO:0000313" key="3">
    <source>
        <dbReference type="Proteomes" id="UP001595836"/>
    </source>
</evidence>
<sequence length="122" mass="13242">MTTPSAPSAEPAQPDGTVWGWWPSFEHYSSPGSKPWGISTSLKRVEAAIDRHNGRPNKACTIARLASTGWVLAAKRSRGHTVDMKPRQADKYINARAGGGWGNQGEVPPAHELTRPTVDLDQ</sequence>
<evidence type="ECO:0000256" key="1">
    <source>
        <dbReference type="SAM" id="MobiDB-lite"/>
    </source>
</evidence>
<comment type="caution">
    <text evidence="2">The sequence shown here is derived from an EMBL/GenBank/DDBJ whole genome shotgun (WGS) entry which is preliminary data.</text>
</comment>
<proteinExistence type="predicted"/>
<dbReference type="Proteomes" id="UP001595836">
    <property type="component" value="Unassembled WGS sequence"/>
</dbReference>
<gene>
    <name evidence="2" type="ORF">ACFO7U_11515</name>
</gene>
<accession>A0ABV9PT11</accession>